<dbReference type="Proteomes" id="UP001189429">
    <property type="component" value="Unassembled WGS sequence"/>
</dbReference>
<name>A0ABN9UDE1_9DINO</name>
<evidence type="ECO:0000313" key="3">
    <source>
        <dbReference type="Proteomes" id="UP001189429"/>
    </source>
</evidence>
<dbReference type="EMBL" id="CAUYUJ010015730">
    <property type="protein sequence ID" value="CAK0857460.1"/>
    <property type="molecule type" value="Genomic_DNA"/>
</dbReference>
<gene>
    <name evidence="2" type="ORF">PCOR1329_LOCUS47572</name>
</gene>
<feature type="region of interest" description="Disordered" evidence="1">
    <location>
        <begin position="78"/>
        <end position="106"/>
    </location>
</feature>
<comment type="caution">
    <text evidence="2">The sequence shown here is derived from an EMBL/GenBank/DDBJ whole genome shotgun (WGS) entry which is preliminary data.</text>
</comment>
<protein>
    <submittedName>
        <fullName evidence="2">Uncharacterized protein</fullName>
    </submittedName>
</protein>
<evidence type="ECO:0000313" key="2">
    <source>
        <dbReference type="EMBL" id="CAK0857460.1"/>
    </source>
</evidence>
<sequence length="248" mass="27026">MDVVLAKVKAVSGHAGELNVTDAKRWLRAHGERGSNAAARLGKLSKLRNTQSHPLALQLIVEVGQLAAAVGKEELKKMDGSGCHKGAEKVKGGAGGEGWGPQPEEADLSETVDDFTDMASVSEATASGPEEKFSAKPAKLNRELIQVDIKLAPDVEAKRVLKVRDSDDMSETVSSSEQEVAGPEEKFSMKPVAKQYGELIQKDIRDAPACDYLDWKYQLKSAKIDELVKVCLSHEEFEEKLQAWEDNL</sequence>
<organism evidence="2 3">
    <name type="scientific">Prorocentrum cordatum</name>
    <dbReference type="NCBI Taxonomy" id="2364126"/>
    <lineage>
        <taxon>Eukaryota</taxon>
        <taxon>Sar</taxon>
        <taxon>Alveolata</taxon>
        <taxon>Dinophyceae</taxon>
        <taxon>Prorocentrales</taxon>
        <taxon>Prorocentraceae</taxon>
        <taxon>Prorocentrum</taxon>
    </lineage>
</organism>
<evidence type="ECO:0000256" key="1">
    <source>
        <dbReference type="SAM" id="MobiDB-lite"/>
    </source>
</evidence>
<keyword evidence="3" id="KW-1185">Reference proteome</keyword>
<reference evidence="2" key="1">
    <citation type="submission" date="2023-10" db="EMBL/GenBank/DDBJ databases">
        <authorList>
            <person name="Chen Y."/>
            <person name="Shah S."/>
            <person name="Dougan E. K."/>
            <person name="Thang M."/>
            <person name="Chan C."/>
        </authorList>
    </citation>
    <scope>NUCLEOTIDE SEQUENCE [LARGE SCALE GENOMIC DNA]</scope>
</reference>
<accession>A0ABN9UDE1</accession>
<proteinExistence type="predicted"/>